<sequence>MMHRRRHRPAPHTILLHRYLLESKHRVSDQPTNQRARNQKKVGNGDGAGCIRVLHRRHAQAGGGGRGGYAARRRRRYRQYGRQARGPQELPRRRRPEEHHRPERQGVGAELKRAMYDATDILDDCQLKAMDRQGVSSSSSCMACWNPLLFCLRNPLHARDIGIRIKELNQKLDAIKERSAAFGFINLGSYEDRRSKVQPSRLSASRETSGELDRSGVVGEKIEKEGYNNQKKSHLARPGNGGKSAPKPTHTVKY</sequence>
<dbReference type="EMBL" id="CM000883">
    <property type="protein sequence ID" value="KQJ87092.1"/>
    <property type="molecule type" value="Genomic_DNA"/>
</dbReference>
<reference evidence="3" key="3">
    <citation type="submission" date="2018-08" db="UniProtKB">
        <authorList>
            <consortium name="EnsemblPlants"/>
        </authorList>
    </citation>
    <scope>IDENTIFICATION</scope>
    <source>
        <strain evidence="3">cv. Bd21</strain>
    </source>
</reference>
<feature type="compositionally biased region" description="Polar residues" evidence="1">
    <location>
        <begin position="197"/>
        <end position="207"/>
    </location>
</feature>
<dbReference type="AlphaFoldDB" id="A0A0Q3EL55"/>
<evidence type="ECO:0000313" key="2">
    <source>
        <dbReference type="EMBL" id="KQJ87092.1"/>
    </source>
</evidence>
<dbReference type="ExpressionAtlas" id="A0A0Q3EL55">
    <property type="expression patterns" value="baseline"/>
</dbReference>
<feature type="region of interest" description="Disordered" evidence="1">
    <location>
        <begin position="25"/>
        <end position="108"/>
    </location>
</feature>
<organism evidence="2">
    <name type="scientific">Brachypodium distachyon</name>
    <name type="common">Purple false brome</name>
    <name type="synonym">Trachynia distachya</name>
    <dbReference type="NCBI Taxonomy" id="15368"/>
    <lineage>
        <taxon>Eukaryota</taxon>
        <taxon>Viridiplantae</taxon>
        <taxon>Streptophyta</taxon>
        <taxon>Embryophyta</taxon>
        <taxon>Tracheophyta</taxon>
        <taxon>Spermatophyta</taxon>
        <taxon>Magnoliopsida</taxon>
        <taxon>Liliopsida</taxon>
        <taxon>Poales</taxon>
        <taxon>Poaceae</taxon>
        <taxon>BOP clade</taxon>
        <taxon>Pooideae</taxon>
        <taxon>Stipodae</taxon>
        <taxon>Brachypodieae</taxon>
        <taxon>Brachypodium</taxon>
    </lineage>
</organism>
<accession>A0A0Q3EL55</accession>
<feature type="region of interest" description="Disordered" evidence="1">
    <location>
        <begin position="195"/>
        <end position="254"/>
    </location>
</feature>
<dbReference type="InParanoid" id="A0A0Q3EL55"/>
<reference evidence="2 3" key="1">
    <citation type="journal article" date="2010" name="Nature">
        <title>Genome sequencing and analysis of the model grass Brachypodium distachyon.</title>
        <authorList>
            <consortium name="International Brachypodium Initiative"/>
        </authorList>
    </citation>
    <scope>NUCLEOTIDE SEQUENCE [LARGE SCALE GENOMIC DNA]</scope>
    <source>
        <strain evidence="2 3">Bd21</strain>
    </source>
</reference>
<evidence type="ECO:0000313" key="3">
    <source>
        <dbReference type="EnsemblPlants" id="KQJ87092"/>
    </source>
</evidence>
<dbReference type="Proteomes" id="UP000008810">
    <property type="component" value="Chromosome 4"/>
</dbReference>
<name>A0A0Q3EL55_BRADI</name>
<proteinExistence type="predicted"/>
<dbReference type="Gramene" id="KQJ87092">
    <property type="protein sequence ID" value="KQJ87092"/>
    <property type="gene ID" value="BRADI_4g09291v3"/>
</dbReference>
<dbReference type="EnsemblPlants" id="KQJ87092">
    <property type="protein sequence ID" value="KQJ87092"/>
    <property type="gene ID" value="BRADI_4g09291v3"/>
</dbReference>
<keyword evidence="4" id="KW-1185">Reference proteome</keyword>
<evidence type="ECO:0000256" key="1">
    <source>
        <dbReference type="SAM" id="MobiDB-lite"/>
    </source>
</evidence>
<reference evidence="2" key="2">
    <citation type="submission" date="2017-06" db="EMBL/GenBank/DDBJ databases">
        <title>WGS assembly of Brachypodium distachyon.</title>
        <authorList>
            <consortium name="The International Brachypodium Initiative"/>
            <person name="Lucas S."/>
            <person name="Harmon-Smith M."/>
            <person name="Lail K."/>
            <person name="Tice H."/>
            <person name="Grimwood J."/>
            <person name="Bruce D."/>
            <person name="Barry K."/>
            <person name="Shu S."/>
            <person name="Lindquist E."/>
            <person name="Wang M."/>
            <person name="Pitluck S."/>
            <person name="Vogel J.P."/>
            <person name="Garvin D.F."/>
            <person name="Mockler T.C."/>
            <person name="Schmutz J."/>
            <person name="Rokhsar D."/>
            <person name="Bevan M.W."/>
        </authorList>
    </citation>
    <scope>NUCLEOTIDE SEQUENCE</scope>
    <source>
        <strain evidence="2">Bd21</strain>
    </source>
</reference>
<feature type="compositionally biased region" description="Basic and acidic residues" evidence="1">
    <location>
        <begin position="208"/>
        <end position="226"/>
    </location>
</feature>
<evidence type="ECO:0000313" key="4">
    <source>
        <dbReference type="Proteomes" id="UP000008810"/>
    </source>
</evidence>
<feature type="compositionally biased region" description="Low complexity" evidence="1">
    <location>
        <begin position="80"/>
        <end position="89"/>
    </location>
</feature>
<dbReference type="OrthoDB" id="767398at2759"/>
<feature type="compositionally biased region" description="Basic and acidic residues" evidence="1">
    <location>
        <begin position="95"/>
        <end position="108"/>
    </location>
</feature>
<protein>
    <submittedName>
        <fullName evidence="2 3">Uncharacterized protein</fullName>
    </submittedName>
</protein>
<gene>
    <name evidence="2" type="ORF">BRADI_4g09291v3</name>
</gene>